<feature type="compositionally biased region" description="Pro residues" evidence="6">
    <location>
        <begin position="438"/>
        <end position="461"/>
    </location>
</feature>
<evidence type="ECO:0000256" key="3">
    <source>
        <dbReference type="ARBA" id="ARBA00022771"/>
    </source>
</evidence>
<accession>A0A4Y9XV17</accession>
<dbReference type="STRING" id="34475.A0A4Y9XV17"/>
<evidence type="ECO:0000313" key="8">
    <source>
        <dbReference type="Proteomes" id="UP000298390"/>
    </source>
</evidence>
<dbReference type="AlphaFoldDB" id="A0A4Y9XV17"/>
<evidence type="ECO:0000313" key="7">
    <source>
        <dbReference type="EMBL" id="TFY53602.1"/>
    </source>
</evidence>
<evidence type="ECO:0000256" key="4">
    <source>
        <dbReference type="ARBA" id="ARBA00022833"/>
    </source>
</evidence>
<proteinExistence type="predicted"/>
<reference evidence="7 8" key="1">
    <citation type="submission" date="2019-01" db="EMBL/GenBank/DDBJ databases">
        <title>Genome sequencing of the rare red list fungi Fomitopsis rosea.</title>
        <authorList>
            <person name="Buettner E."/>
            <person name="Kellner H."/>
        </authorList>
    </citation>
    <scope>NUCLEOTIDE SEQUENCE [LARGE SCALE GENOMIC DNA]</scope>
    <source>
        <strain evidence="7 8">DSM 105464</strain>
    </source>
</reference>
<dbReference type="EMBL" id="SEKV01000801">
    <property type="protein sequence ID" value="TFY53602.1"/>
    <property type="molecule type" value="Genomic_DNA"/>
</dbReference>
<gene>
    <name evidence="7" type="ORF">EVJ58_g9366</name>
</gene>
<feature type="region of interest" description="Disordered" evidence="6">
    <location>
        <begin position="1"/>
        <end position="35"/>
    </location>
</feature>
<evidence type="ECO:0000256" key="1">
    <source>
        <dbReference type="ARBA" id="ARBA00004123"/>
    </source>
</evidence>
<dbReference type="PANTHER" id="PTHR46481:SF10">
    <property type="entry name" value="ZINC FINGER BED DOMAIN-CONTAINING PROTEIN 39"/>
    <property type="match status" value="1"/>
</dbReference>
<evidence type="ECO:0000256" key="6">
    <source>
        <dbReference type="SAM" id="MobiDB-lite"/>
    </source>
</evidence>
<feature type="compositionally biased region" description="Acidic residues" evidence="6">
    <location>
        <begin position="419"/>
        <end position="428"/>
    </location>
</feature>
<keyword evidence="5" id="KW-0539">Nucleus</keyword>
<name>A0A4Y9XV17_9APHY</name>
<feature type="compositionally biased region" description="Pro residues" evidence="6">
    <location>
        <begin position="16"/>
        <end position="26"/>
    </location>
</feature>
<keyword evidence="3" id="KW-0863">Zinc-finger</keyword>
<dbReference type="GO" id="GO:0005634">
    <property type="term" value="C:nucleus"/>
    <property type="evidence" value="ECO:0007669"/>
    <property type="project" value="UniProtKB-SubCell"/>
</dbReference>
<feature type="region of interest" description="Disordered" evidence="6">
    <location>
        <begin position="413"/>
        <end position="465"/>
    </location>
</feature>
<dbReference type="InterPro" id="IPR012337">
    <property type="entry name" value="RNaseH-like_sf"/>
</dbReference>
<keyword evidence="4" id="KW-0862">Zinc</keyword>
<feature type="compositionally biased region" description="Basic residues" evidence="6">
    <location>
        <begin position="1"/>
        <end position="13"/>
    </location>
</feature>
<evidence type="ECO:0000256" key="2">
    <source>
        <dbReference type="ARBA" id="ARBA00022723"/>
    </source>
</evidence>
<dbReference type="SUPFAM" id="SSF53098">
    <property type="entry name" value="Ribonuclease H-like"/>
    <property type="match status" value="1"/>
</dbReference>
<dbReference type="GO" id="GO:0008270">
    <property type="term" value="F:zinc ion binding"/>
    <property type="evidence" value="ECO:0007669"/>
    <property type="project" value="UniProtKB-KW"/>
</dbReference>
<comment type="subcellular location">
    <subcellularLocation>
        <location evidence="1">Nucleus</location>
    </subcellularLocation>
</comment>
<organism evidence="7 8">
    <name type="scientific">Rhodofomes roseus</name>
    <dbReference type="NCBI Taxonomy" id="34475"/>
    <lineage>
        <taxon>Eukaryota</taxon>
        <taxon>Fungi</taxon>
        <taxon>Dikarya</taxon>
        <taxon>Basidiomycota</taxon>
        <taxon>Agaricomycotina</taxon>
        <taxon>Agaricomycetes</taxon>
        <taxon>Polyporales</taxon>
        <taxon>Rhodofomes</taxon>
    </lineage>
</organism>
<protein>
    <submittedName>
        <fullName evidence="7">Uncharacterized protein</fullName>
    </submittedName>
</protein>
<dbReference type="InterPro" id="IPR052035">
    <property type="entry name" value="ZnF_BED_domain_contain"/>
</dbReference>
<sequence>MPAKRKGTVKTRKVPAAPPPDLPQPPAAADDHAGETFDIHVHSDEEQPVPTVQAPVARRGKSRLRKADAHDGVIMRYRSDLLALNEVPPSTNVSEKTAPADLLPFFDYVDVPVPGWTEKDDWEEAKKIMMAVCSLCEKAQAKAKADNLPWDGRSYYYGGLTGSENLRRHVDNYHREEYVKHVEEKDIPNQLGSYKDMRAALEQATAKGPRIIFSQELFERYLVDFIVAHDQPINIVENPEFRRLLLLCRPDMTDDDIPHRTKVTTLVMANFKKQLESLKVELADAAGEISFTSDVWDTKARRSYMAVTAHWITSDIVMQSAVIGFARVYGRHQGTNLATVLTRVIDRVGIMKKVGKFTMDSAANNGTMLTQFGNELVLKAPDTTFDDVNSNVHCLDHTINTCSQAFIKNIGALAPDDGRDGDDVEDGDNNAGGDEGNPGPPPAPGGPPPAPGGGPPAPGDPPMLDLDAHVIPGIRNIVRSIRSSPLRRDAWDETIRTGNANGRFLPHLREVQLILDVRTRWGSTYEMLIRFLEMRPAYLLFRNQSDEYYALYPMFTLEQASYVSSVTALLKIPYRAHLALSAHNIPLLADVIPAIERFQTEWETALGMPDLASFHEAIRAGLAKATKYYNIMDKTDSYVLCMFVHPKYRFEHIKEYWGEGFDERAEALIKRKACFINPTEIHA</sequence>
<dbReference type="PANTHER" id="PTHR46481">
    <property type="entry name" value="ZINC FINGER BED DOMAIN-CONTAINING PROTEIN 4"/>
    <property type="match status" value="1"/>
</dbReference>
<dbReference type="Proteomes" id="UP000298390">
    <property type="component" value="Unassembled WGS sequence"/>
</dbReference>
<evidence type="ECO:0000256" key="5">
    <source>
        <dbReference type="ARBA" id="ARBA00023242"/>
    </source>
</evidence>
<keyword evidence="2" id="KW-0479">Metal-binding</keyword>
<comment type="caution">
    <text evidence="7">The sequence shown here is derived from an EMBL/GenBank/DDBJ whole genome shotgun (WGS) entry which is preliminary data.</text>
</comment>